<name>A0A9W5XYZ3_9CLOT</name>
<dbReference type="InterPro" id="IPR020013">
    <property type="entry name" value="Flagellar_FlgE/F/G"/>
</dbReference>
<dbReference type="PANTHER" id="PTHR30435">
    <property type="entry name" value="FLAGELLAR PROTEIN"/>
    <property type="match status" value="1"/>
</dbReference>
<evidence type="ECO:0000313" key="8">
    <source>
        <dbReference type="EMBL" id="GKU23578.1"/>
    </source>
</evidence>
<reference evidence="8" key="1">
    <citation type="journal article" date="2023" name="Int. J. Syst. Evol. Microbiol.">
        <title>&lt;i&gt;Clostridium folliculivorans&lt;/i&gt; sp. nov., isolated from soil samples of an organic paddy in Japan.</title>
        <authorList>
            <person name="Tazawa J."/>
            <person name="Kobayashi H."/>
            <person name="Tanizawa Y."/>
            <person name="Uchino A."/>
            <person name="Tanaka F."/>
            <person name="Urashima Y."/>
            <person name="Miura S."/>
            <person name="Sakamoto M."/>
            <person name="Ohkuma M."/>
            <person name="Tohno M."/>
        </authorList>
    </citation>
    <scope>NUCLEOTIDE SEQUENCE</scope>
    <source>
        <strain evidence="8">D1-1</strain>
    </source>
</reference>
<feature type="domain" description="Flagellar basal body rod protein N-terminal" evidence="5">
    <location>
        <begin position="5"/>
        <end position="35"/>
    </location>
</feature>
<dbReference type="GO" id="GO:0071978">
    <property type="term" value="P:bacterial-type flagellum-dependent swarming motility"/>
    <property type="evidence" value="ECO:0007669"/>
    <property type="project" value="TreeGrafter"/>
</dbReference>
<sequence>MLRSMYSGISGMKANQTKLDVIGNNIANVGTTGFKSSTARFQDMLSQSVKDSMAPNANQGGVNSAQVGLGVKLASIDSVMKQGNLQPTGRALDMAIDGDGFFMVSKGSAVFGDNQLEVNQRSGAHNITAQSMTNSGAQLMYTRDGAFSLDEQGNLITADGYRVMGYALSNDDTSVAPSSQAPNKVNLDGLDIKFGPGSALNGYKVVAGQIGPQTVTSAVVDSANKQIVVNGDFATTGALTGAQVESAINKALDSAGIAQSVTVAGKADVIPKLSSEKALGGLDDAAPGNVTAGGLTFQFGNGSQLEGYTIELGKIGANTTTDAHIQTTAPKKIIVDVDMVNGNVSNDDIKNIINQRLGEQKITQTVDKITGSLASLSQSNVATDNLGSYKAQPGTVDATTGAAKANIGGLAFNFTNGGKLNGYTIKYGDTTPTSAVGVTVDKSNMVITITGDYTTAGTLGANLTSLQTAFNNELSKNGISAPQLSSVTGSVTTSPVTDLGKIDNGSDDSKPSDITVANLKLSFPVGSAYNGYRFQIADVAPATPGVTAQCDATNKIITISGDFLNPNGVSSTQLQNAIKSAILSASPAVQTNVATDPVVNAANYDTNYAITVGSGTGKTYTSLVSDNISGGSDKQAPQIKGEVLGLTFAAGPGAALNGYTVQVGKVTQGTDTTVDVDTVNKKIIINGDFVTPGIAIDRLNRKLNDALSSAQINQTLSVPTTSTVRKLSDSQAFSDISDGGTPVESLDGNGDVAFVDGTKVVKAYDGALKTLRIPEKVKIPGTDTELRIKSYTIDKNGIINGVLEDGKVAALGQVAMAGFKNASGLTKLGGNLYSQSVNSGEATIKSGSNTRDDDNSKGFGDALQGMLEMSNVDLAEQFTDMITATRAFQASSKMINTGDEILQDIINLKR</sequence>
<dbReference type="PANTHER" id="PTHR30435:SF1">
    <property type="entry name" value="FLAGELLAR HOOK PROTEIN FLGE"/>
    <property type="match status" value="1"/>
</dbReference>
<proteinExistence type="inferred from homology"/>
<protein>
    <recommendedName>
        <fullName evidence="4">Flagellar hook protein FlgE</fullName>
    </recommendedName>
</protein>
<dbReference type="Proteomes" id="UP001057868">
    <property type="component" value="Unassembled WGS sequence"/>
</dbReference>
<feature type="domain" description="Flagellar hook protein FlgE/F/G-like D1" evidence="7">
    <location>
        <begin position="136"/>
        <end position="165"/>
    </location>
</feature>
<dbReference type="GO" id="GO:0009425">
    <property type="term" value="C:bacterial-type flagellum basal body"/>
    <property type="evidence" value="ECO:0007669"/>
    <property type="project" value="UniProtKB-SubCell"/>
</dbReference>
<dbReference type="EMBL" id="BQXY01000001">
    <property type="protein sequence ID" value="GKU23578.1"/>
    <property type="molecule type" value="Genomic_DNA"/>
</dbReference>
<evidence type="ECO:0000256" key="2">
    <source>
        <dbReference type="ARBA" id="ARBA00009677"/>
    </source>
</evidence>
<dbReference type="Pfam" id="PF06429">
    <property type="entry name" value="Flg_bbr_C"/>
    <property type="match status" value="1"/>
</dbReference>
<dbReference type="Pfam" id="PF22692">
    <property type="entry name" value="LlgE_F_G_D1"/>
    <property type="match status" value="1"/>
</dbReference>
<evidence type="ECO:0000256" key="1">
    <source>
        <dbReference type="ARBA" id="ARBA00004117"/>
    </source>
</evidence>
<evidence type="ECO:0000256" key="4">
    <source>
        <dbReference type="RuleBase" id="RU362116"/>
    </source>
</evidence>
<evidence type="ECO:0000259" key="5">
    <source>
        <dbReference type="Pfam" id="PF00460"/>
    </source>
</evidence>
<dbReference type="NCBIfam" id="TIGR03506">
    <property type="entry name" value="FlgEFG_subfam"/>
    <property type="match status" value="2"/>
</dbReference>
<dbReference type="InterPro" id="IPR001444">
    <property type="entry name" value="Flag_bb_rod_N"/>
</dbReference>
<dbReference type="InterPro" id="IPR010930">
    <property type="entry name" value="Flg_bb/hook_C_dom"/>
</dbReference>
<comment type="caution">
    <text evidence="8">The sequence shown here is derived from an EMBL/GenBank/DDBJ whole genome shotgun (WGS) entry which is preliminary data.</text>
</comment>
<evidence type="ECO:0000259" key="6">
    <source>
        <dbReference type="Pfam" id="PF06429"/>
    </source>
</evidence>
<dbReference type="GO" id="GO:0005829">
    <property type="term" value="C:cytosol"/>
    <property type="evidence" value="ECO:0007669"/>
    <property type="project" value="TreeGrafter"/>
</dbReference>
<organism evidence="8 9">
    <name type="scientific">Clostridium folliculivorans</name>
    <dbReference type="NCBI Taxonomy" id="2886038"/>
    <lineage>
        <taxon>Bacteria</taxon>
        <taxon>Bacillati</taxon>
        <taxon>Bacillota</taxon>
        <taxon>Clostridia</taxon>
        <taxon>Eubacteriales</taxon>
        <taxon>Clostridiaceae</taxon>
        <taxon>Clostridium</taxon>
    </lineage>
</organism>
<comment type="subcellular location">
    <subcellularLocation>
        <location evidence="1 4">Bacterial flagellum basal body</location>
    </subcellularLocation>
</comment>
<keyword evidence="9" id="KW-1185">Reference proteome</keyword>
<feature type="domain" description="Flagellar basal-body/hook protein C-terminal" evidence="6">
    <location>
        <begin position="864"/>
        <end position="908"/>
    </location>
</feature>
<evidence type="ECO:0000313" key="9">
    <source>
        <dbReference type="Proteomes" id="UP001057868"/>
    </source>
</evidence>
<gene>
    <name evidence="8" type="ORF">CFOLD11_04040</name>
</gene>
<evidence type="ECO:0000256" key="3">
    <source>
        <dbReference type="ARBA" id="ARBA00023143"/>
    </source>
</evidence>
<dbReference type="GO" id="GO:0009424">
    <property type="term" value="C:bacterial-type flagellum hook"/>
    <property type="evidence" value="ECO:0007669"/>
    <property type="project" value="TreeGrafter"/>
</dbReference>
<comment type="function">
    <text evidence="4">A flexible structure which links the flagellar filament to the drive apparatus in the basal body.</text>
</comment>
<keyword evidence="3 4" id="KW-0975">Bacterial flagellum</keyword>
<comment type="similarity">
    <text evidence="2 4">Belongs to the flagella basal body rod proteins family.</text>
</comment>
<dbReference type="AlphaFoldDB" id="A0A9W5XYZ3"/>
<dbReference type="Pfam" id="PF00460">
    <property type="entry name" value="Flg_bb_rod"/>
    <property type="match status" value="1"/>
</dbReference>
<accession>A0A9W5XYZ3</accession>
<dbReference type="RefSeq" id="WP_261850648.1">
    <property type="nucleotide sequence ID" value="NZ_BQXY01000001.1"/>
</dbReference>
<evidence type="ECO:0000259" key="7">
    <source>
        <dbReference type="Pfam" id="PF22692"/>
    </source>
</evidence>
<dbReference type="InterPro" id="IPR053967">
    <property type="entry name" value="LlgE_F_G-like_D1"/>
</dbReference>
<dbReference type="SUPFAM" id="SSF117143">
    <property type="entry name" value="Flagellar hook protein flgE"/>
    <property type="match status" value="1"/>
</dbReference>
<dbReference type="InterPro" id="IPR037925">
    <property type="entry name" value="FlgE/F/G-like"/>
</dbReference>